<gene>
    <name evidence="1" type="ORF">CAEBREN_10454</name>
</gene>
<dbReference type="HOGENOM" id="CLU_190919_0_0_1"/>
<dbReference type="eggNOG" id="ENOG502SGR8">
    <property type="taxonomic scope" value="Eukaryota"/>
</dbReference>
<dbReference type="AlphaFoldDB" id="G0MCQ2"/>
<accession>G0MCQ2</accession>
<dbReference type="STRING" id="135651.G0MCQ2"/>
<proteinExistence type="predicted"/>
<evidence type="ECO:0000313" key="1">
    <source>
        <dbReference type="EMBL" id="EGT49816.1"/>
    </source>
</evidence>
<organism evidence="2">
    <name type="scientific">Caenorhabditis brenneri</name>
    <name type="common">Nematode worm</name>
    <dbReference type="NCBI Taxonomy" id="135651"/>
    <lineage>
        <taxon>Eukaryota</taxon>
        <taxon>Metazoa</taxon>
        <taxon>Ecdysozoa</taxon>
        <taxon>Nematoda</taxon>
        <taxon>Chromadorea</taxon>
        <taxon>Rhabditida</taxon>
        <taxon>Rhabditina</taxon>
        <taxon>Rhabditomorpha</taxon>
        <taxon>Rhabditoidea</taxon>
        <taxon>Rhabditidae</taxon>
        <taxon>Peloderinae</taxon>
        <taxon>Caenorhabditis</taxon>
    </lineage>
</organism>
<reference evidence="2" key="1">
    <citation type="submission" date="2011-07" db="EMBL/GenBank/DDBJ databases">
        <authorList>
            <consortium name="Caenorhabditis brenneri Sequencing and Analysis Consortium"/>
            <person name="Wilson R.K."/>
        </authorList>
    </citation>
    <scope>NUCLEOTIDE SEQUENCE [LARGE SCALE GENOMIC DNA]</scope>
    <source>
        <strain evidence="2">PB2801</strain>
    </source>
</reference>
<keyword evidence="2" id="KW-1185">Reference proteome</keyword>
<dbReference type="FunCoup" id="G0MCQ2">
    <property type="interactions" value="204"/>
</dbReference>
<dbReference type="EMBL" id="GL379790">
    <property type="protein sequence ID" value="EGT49816.1"/>
    <property type="molecule type" value="Genomic_DNA"/>
</dbReference>
<dbReference type="OMA" id="YFARCWE"/>
<dbReference type="Proteomes" id="UP000008068">
    <property type="component" value="Unassembled WGS sequence"/>
</dbReference>
<name>G0MCQ2_CAEBE</name>
<dbReference type="InParanoid" id="G0MCQ2"/>
<evidence type="ECO:0000313" key="2">
    <source>
        <dbReference type="Proteomes" id="UP000008068"/>
    </source>
</evidence>
<dbReference type="OrthoDB" id="5784773at2759"/>
<protein>
    <submittedName>
        <fullName evidence="1">Uncharacterized protein</fullName>
    </submittedName>
</protein>
<sequence length="87" mass="10095">MGTFTATYFLKTAFWDKRGLWTATLAVAYFARCWENAGYHKAEMMKVSSRLSGPNSKVFILNSLQGHSRMFADRQKQLPPHSDLWKY</sequence>